<dbReference type="EMBL" id="JACNYL010000003">
    <property type="protein sequence ID" value="MBD1422778.1"/>
    <property type="molecule type" value="Genomic_DNA"/>
</dbReference>
<evidence type="ECO:0000313" key="2">
    <source>
        <dbReference type="Proteomes" id="UP000651112"/>
    </source>
</evidence>
<proteinExistence type="predicted"/>
<accession>A0ABR7XUR4</accession>
<dbReference type="Gene3D" id="2.130.10.10">
    <property type="entry name" value="YVTN repeat-like/Quinoprotein amine dehydrogenase"/>
    <property type="match status" value="1"/>
</dbReference>
<name>A0ABR7XUR4_9SPHI</name>
<protein>
    <recommendedName>
        <fullName evidence="3">Streptogramin lyase</fullName>
    </recommendedName>
</protein>
<dbReference type="Proteomes" id="UP000651112">
    <property type="component" value="Unassembled WGS sequence"/>
</dbReference>
<dbReference type="SUPFAM" id="SSF50998">
    <property type="entry name" value="Quinoprotein alcohol dehydrogenase-like"/>
    <property type="match status" value="1"/>
</dbReference>
<comment type="caution">
    <text evidence="1">The sequence shown here is derived from an EMBL/GenBank/DDBJ whole genome shotgun (WGS) entry which is preliminary data.</text>
</comment>
<evidence type="ECO:0008006" key="3">
    <source>
        <dbReference type="Google" id="ProtNLM"/>
    </source>
</evidence>
<dbReference type="InterPro" id="IPR018391">
    <property type="entry name" value="PQQ_b-propeller_rpt"/>
</dbReference>
<dbReference type="InterPro" id="IPR015943">
    <property type="entry name" value="WD40/YVTN_repeat-like_dom_sf"/>
</dbReference>
<keyword evidence="2" id="KW-1185">Reference proteome</keyword>
<dbReference type="RefSeq" id="WP_190314467.1">
    <property type="nucleotide sequence ID" value="NZ_JACNYL010000003.1"/>
</dbReference>
<dbReference type="SMART" id="SM00564">
    <property type="entry name" value="PQQ"/>
    <property type="match status" value="2"/>
</dbReference>
<dbReference type="InterPro" id="IPR011047">
    <property type="entry name" value="Quinoprotein_ADH-like_sf"/>
</dbReference>
<organism evidence="1 2">
    <name type="scientific">Sphingobacterium chuzhouense</name>
    <dbReference type="NCBI Taxonomy" id="1742264"/>
    <lineage>
        <taxon>Bacteria</taxon>
        <taxon>Pseudomonadati</taxon>
        <taxon>Bacteroidota</taxon>
        <taxon>Sphingobacteriia</taxon>
        <taxon>Sphingobacteriales</taxon>
        <taxon>Sphingobacteriaceae</taxon>
        <taxon>Sphingobacterium</taxon>
    </lineage>
</organism>
<gene>
    <name evidence="1" type="ORF">H8B21_14475</name>
</gene>
<evidence type="ECO:0000313" key="1">
    <source>
        <dbReference type="EMBL" id="MBD1422778.1"/>
    </source>
</evidence>
<reference evidence="1 2" key="1">
    <citation type="submission" date="2020-08" db="EMBL/GenBank/DDBJ databases">
        <title>Sphingobacterium sp. DN00404 isolated from aquaculture water.</title>
        <authorList>
            <person name="Zhang M."/>
        </authorList>
    </citation>
    <scope>NUCLEOTIDE SEQUENCE [LARGE SCALE GENOMIC DNA]</scope>
    <source>
        <strain evidence="1 2">KCTC 42746</strain>
    </source>
</reference>
<sequence length="619" mass="68888">MKKGIIYICLFVLGSWSLCIAQQKIYEFEELGQPIKIPLTIEFVTRDQEIGPIAWGAFTDAERNALVGVHMEDGRLIEVDLAKFGKANALLLFKDSDRYIYLYSGKPGRFFKYDVRLNKLETIGETSKAQYWMKNSYTISSEGLIYVGTYPRVAVSVLNPKTEEVTIIDRISSSKGSEYVINPEADIDGVVYFATGMQHGELWSYNTKTGQKKQILPENLMTYGAPQIWRASDGHVYGKKGKTTFLCTEAHIVTKEAEEAAVKTLDNLYGNMRALYLNRDGNLVVENNKSKKRSIIASTFKPAAREVLTIGDVYNGKLYGSGMKPGNIFTYDIQSGEIDDLGILTRGRVQAYDILAHKNRLFMTSYTGGFIDVFTLDEDNKPSNREAVAHLHSLAKQERLLELQLAPDGYIYCPTVPIKGYLGGTLVRINPKDLEVEVFRDIVPNQSLMSVTPIPETGELLLTSSVRGGSSAKPTEKEAVIVVWDPVSKKTTYQGKPIKGASVYEGAVRGNNGLIYGTGRNSLFVFDPIKKEMVTTMSVDNPSGNAMRISLSDTLAADGLIYGIDTRNGRLLQVDPAKNELNIVEEHESLVGARTAKVKEDGYLYYATHSRLFRVRITN</sequence>